<sequence>MYLSNIHIENFKGIKNADFDFDRTVNIIIGDNGTGKTSVLEAIVVALGGFLSGIDGVNTIHFSKDEIRRENQLTGRGSNNIVYKTPIRVDVCLELCVHNHGKTELHPFKFTRQKKSIKSARSTEEPRDICREAQWMAEDRQAVLPVISYQSFSRVSNQKKDKWENPFSKEDYSRAVGYVDCLEEAANEKMLANWCKKMEQVAWQQEETIPEYEIVKKTVSKFMQLMQEDGRIRVYYDKRTEELVYTNEEEILPVRMLSSGFRNLLGMVFDIAYRMAVLNPDLLENVVEMTPGIVLIDEIDLHLHPRWQWKIIDALKNTFPKVQFIVTTHSPVIIASCKEEKLITLQLEDIFLDKPSEIMHGKTVKGWMVDRVLTEHMRTENRDPETTEKLKHLSLLAKKKISGYMSDGEKEEYRRLIRELSSLLPEDDIAVEEAAFMSVDEILGNKE</sequence>
<dbReference type="Pfam" id="PF13304">
    <property type="entry name" value="AAA_21"/>
    <property type="match status" value="1"/>
</dbReference>
<protein>
    <submittedName>
        <fullName evidence="3">AAA family ATPase</fullName>
    </submittedName>
</protein>
<dbReference type="GO" id="GO:0006302">
    <property type="term" value="P:double-strand break repair"/>
    <property type="evidence" value="ECO:0007669"/>
    <property type="project" value="InterPro"/>
</dbReference>
<proteinExistence type="predicted"/>
<comment type="caution">
    <text evidence="3">The sequence shown here is derived from an EMBL/GenBank/DDBJ whole genome shotgun (WGS) entry which is preliminary data.</text>
</comment>
<dbReference type="GO" id="GO:0005524">
    <property type="term" value="F:ATP binding"/>
    <property type="evidence" value="ECO:0007669"/>
    <property type="project" value="InterPro"/>
</dbReference>
<gene>
    <name evidence="3" type="ORF">FMM80_14890</name>
</gene>
<evidence type="ECO:0000259" key="2">
    <source>
        <dbReference type="Pfam" id="PF13476"/>
    </source>
</evidence>
<feature type="domain" description="ATPase AAA-type core" evidence="1">
    <location>
        <begin position="242"/>
        <end position="335"/>
    </location>
</feature>
<dbReference type="PANTHER" id="PTHR43581">
    <property type="entry name" value="ATP/GTP PHOSPHATASE"/>
    <property type="match status" value="1"/>
</dbReference>
<feature type="domain" description="Rad50/SbcC-type AAA" evidence="2">
    <location>
        <begin position="6"/>
        <end position="202"/>
    </location>
</feature>
<dbReference type="InterPro" id="IPR051396">
    <property type="entry name" value="Bact_Antivir_Def_Nuclease"/>
</dbReference>
<reference evidence="3 4" key="1">
    <citation type="submission" date="2019-07" db="EMBL/GenBank/DDBJ databases">
        <title>Draft genome sequences of 15 bacterial species constituting the stable defined intestinal microbiota of the GM15 gnotobiotic mouse model.</title>
        <authorList>
            <person name="Elie C."/>
            <person name="Mathieu A."/>
            <person name="Saliou A."/>
            <person name="Darnaud M."/>
            <person name="Leulier F."/>
            <person name="Tamellini A."/>
        </authorList>
    </citation>
    <scope>NUCLEOTIDE SEQUENCE [LARGE SCALE GENOMIC DNA]</scope>
    <source>
        <strain evidence="4">ASF 502</strain>
    </source>
</reference>
<dbReference type="InterPro" id="IPR003959">
    <property type="entry name" value="ATPase_AAA_core"/>
</dbReference>
<accession>A0A9X5C8W4</accession>
<evidence type="ECO:0000259" key="1">
    <source>
        <dbReference type="Pfam" id="PF13304"/>
    </source>
</evidence>
<dbReference type="EMBL" id="VIRB01000086">
    <property type="protein sequence ID" value="NDO69890.1"/>
    <property type="molecule type" value="Genomic_DNA"/>
</dbReference>
<dbReference type="OrthoDB" id="9784297at2"/>
<dbReference type="SUPFAM" id="SSF52540">
    <property type="entry name" value="P-loop containing nucleoside triphosphate hydrolases"/>
    <property type="match status" value="1"/>
</dbReference>
<dbReference type="AlphaFoldDB" id="A0A9X5C8W4"/>
<dbReference type="InterPro" id="IPR038729">
    <property type="entry name" value="Rad50/SbcC_AAA"/>
</dbReference>
<dbReference type="RefSeq" id="WP_004076249.1">
    <property type="nucleotide sequence ID" value="NZ_CASCYM010000027.1"/>
</dbReference>
<name>A0A9X5C8W4_9FIRM</name>
<dbReference type="InterPro" id="IPR027417">
    <property type="entry name" value="P-loop_NTPase"/>
</dbReference>
<dbReference type="GO" id="GO:0016887">
    <property type="term" value="F:ATP hydrolysis activity"/>
    <property type="evidence" value="ECO:0007669"/>
    <property type="project" value="InterPro"/>
</dbReference>
<evidence type="ECO:0000313" key="3">
    <source>
        <dbReference type="EMBL" id="NDO69890.1"/>
    </source>
</evidence>
<dbReference type="Pfam" id="PF13476">
    <property type="entry name" value="AAA_23"/>
    <property type="match status" value="1"/>
</dbReference>
<evidence type="ECO:0000313" key="4">
    <source>
        <dbReference type="Proteomes" id="UP000474104"/>
    </source>
</evidence>
<dbReference type="PANTHER" id="PTHR43581:SF2">
    <property type="entry name" value="EXCINUCLEASE ATPASE SUBUNIT"/>
    <property type="match status" value="1"/>
</dbReference>
<organism evidence="3 4">
    <name type="scientific">Schaedlerella arabinosiphila</name>
    <dbReference type="NCBI Taxonomy" id="2044587"/>
    <lineage>
        <taxon>Bacteria</taxon>
        <taxon>Bacillati</taxon>
        <taxon>Bacillota</taxon>
        <taxon>Clostridia</taxon>
        <taxon>Lachnospirales</taxon>
        <taxon>Lachnospiraceae</taxon>
        <taxon>Schaedlerella</taxon>
    </lineage>
</organism>
<dbReference type="Gene3D" id="3.40.50.300">
    <property type="entry name" value="P-loop containing nucleotide triphosphate hydrolases"/>
    <property type="match status" value="1"/>
</dbReference>
<dbReference type="Proteomes" id="UP000474104">
    <property type="component" value="Unassembled WGS sequence"/>
</dbReference>